<dbReference type="InterPro" id="IPR036873">
    <property type="entry name" value="Rhodanese-like_dom_sf"/>
</dbReference>
<dbReference type="Gene3D" id="3.40.250.10">
    <property type="entry name" value="Rhodanese-like domain"/>
    <property type="match status" value="1"/>
</dbReference>
<name>A0A2W4RVB8_9GAMM</name>
<dbReference type="PROSITE" id="PS50042">
    <property type="entry name" value="CNMP_BINDING_3"/>
    <property type="match status" value="2"/>
</dbReference>
<evidence type="ECO:0000313" key="4">
    <source>
        <dbReference type="Proteomes" id="UP000249396"/>
    </source>
</evidence>
<dbReference type="PANTHER" id="PTHR11635:SF152">
    <property type="entry name" value="CAMP-DEPENDENT PROTEIN KINASE TYPE I REGULATORY SUBUNIT-RELATED"/>
    <property type="match status" value="1"/>
</dbReference>
<dbReference type="SUPFAM" id="SSF52821">
    <property type="entry name" value="Rhodanese/Cell cycle control phosphatase"/>
    <property type="match status" value="1"/>
</dbReference>
<gene>
    <name evidence="3" type="ORF">DM484_04525</name>
</gene>
<sequence length="346" mass="38498">MEKNLLINLVPLNALTPYNLGILAEQTEIETLPKGTQIFAQGDDDDFSIYLLSGEIVLSTDPPSRERNIVGGTQLSRYALAQLKPRQFTGLAKTPVTILRFESKLLDNLLSWDQTASYEVTEFDAGEDFKCIIRLMQSKIFLRLPSPNIDALLRRFQTISVKAGQIIIRQGEPGDYYYLIRNGKADVLRKLEKQHKVSLVDHLEEGEGFGESALLSNSPRNATVVMATDGVLLRLGKKDFDELLREPIVDWLGLEEARSLVKAGASLLDVRLEDEFVHGTILGSANLPLHLLRKRVDELDPNRHYIVFCQNGNRSCAAVFLLTQLGITASALQGGLDGLRKNSSPQ</sequence>
<comment type="caution">
    <text evidence="3">The sequence shown here is derived from an EMBL/GenBank/DDBJ whole genome shotgun (WGS) entry which is preliminary data.</text>
</comment>
<dbReference type="InterPro" id="IPR018490">
    <property type="entry name" value="cNMP-bd_dom_sf"/>
</dbReference>
<dbReference type="AlphaFoldDB" id="A0A2W4RVB8"/>
<dbReference type="PROSITE" id="PS50206">
    <property type="entry name" value="RHODANESE_3"/>
    <property type="match status" value="1"/>
</dbReference>
<dbReference type="Gene3D" id="2.60.120.10">
    <property type="entry name" value="Jelly Rolls"/>
    <property type="match status" value="2"/>
</dbReference>
<proteinExistence type="predicted"/>
<dbReference type="PRINTS" id="PR00103">
    <property type="entry name" value="CAMPKINASE"/>
</dbReference>
<dbReference type="EMBL" id="QJPH01000187">
    <property type="protein sequence ID" value="PZN83438.1"/>
    <property type="molecule type" value="Genomic_DNA"/>
</dbReference>
<reference evidence="3 4" key="1">
    <citation type="journal article" date="2018" name="Aquat. Microb. Ecol.">
        <title>Gammaproteobacterial methanotrophs dominate.</title>
        <authorList>
            <person name="Rissanen A.J."/>
            <person name="Saarenheimo J."/>
            <person name="Tiirola M."/>
            <person name="Peura S."/>
            <person name="Aalto S.L."/>
            <person name="Karvinen A."/>
            <person name="Nykanen H."/>
        </authorList>
    </citation>
    <scope>NUCLEOTIDE SEQUENCE [LARGE SCALE GENOMIC DNA]</scope>
    <source>
        <strain evidence="3">AMbin10</strain>
    </source>
</reference>
<dbReference type="InterPro" id="IPR001763">
    <property type="entry name" value="Rhodanese-like_dom"/>
</dbReference>
<dbReference type="InterPro" id="IPR014710">
    <property type="entry name" value="RmlC-like_jellyroll"/>
</dbReference>
<feature type="domain" description="Cyclic nucleotide-binding" evidence="1">
    <location>
        <begin position="140"/>
        <end position="244"/>
    </location>
</feature>
<dbReference type="PANTHER" id="PTHR11635">
    <property type="entry name" value="CAMP-DEPENDENT PROTEIN KINASE REGULATORY CHAIN"/>
    <property type="match status" value="1"/>
</dbReference>
<dbReference type="CDD" id="cd00158">
    <property type="entry name" value="RHOD"/>
    <property type="match status" value="1"/>
</dbReference>
<evidence type="ECO:0000259" key="1">
    <source>
        <dbReference type="PROSITE" id="PS50042"/>
    </source>
</evidence>
<protein>
    <submittedName>
        <fullName evidence="3">Cyclic nucleotide-binding protein</fullName>
    </submittedName>
</protein>
<dbReference type="PROSITE" id="PS00888">
    <property type="entry name" value="CNMP_BINDING_1"/>
    <property type="match status" value="1"/>
</dbReference>
<feature type="domain" description="Rhodanese" evidence="2">
    <location>
        <begin position="261"/>
        <end position="344"/>
    </location>
</feature>
<dbReference type="Pfam" id="PF00027">
    <property type="entry name" value="cNMP_binding"/>
    <property type="match status" value="1"/>
</dbReference>
<dbReference type="SMART" id="SM00450">
    <property type="entry name" value="RHOD"/>
    <property type="match status" value="1"/>
</dbReference>
<feature type="domain" description="Cyclic nucleotide-binding" evidence="1">
    <location>
        <begin position="11"/>
        <end position="110"/>
    </location>
</feature>
<evidence type="ECO:0000259" key="2">
    <source>
        <dbReference type="PROSITE" id="PS50206"/>
    </source>
</evidence>
<dbReference type="Pfam" id="PF00581">
    <property type="entry name" value="Rhodanese"/>
    <property type="match status" value="1"/>
</dbReference>
<dbReference type="InterPro" id="IPR000595">
    <property type="entry name" value="cNMP-bd_dom"/>
</dbReference>
<dbReference type="SUPFAM" id="SSF51206">
    <property type="entry name" value="cAMP-binding domain-like"/>
    <property type="match status" value="2"/>
</dbReference>
<dbReference type="GO" id="GO:0005829">
    <property type="term" value="C:cytosol"/>
    <property type="evidence" value="ECO:0007669"/>
    <property type="project" value="TreeGrafter"/>
</dbReference>
<dbReference type="InterPro" id="IPR050503">
    <property type="entry name" value="cAMP-dep_PK_reg_su-like"/>
</dbReference>
<dbReference type="Proteomes" id="UP000249396">
    <property type="component" value="Unassembled WGS sequence"/>
</dbReference>
<organism evidence="3 4">
    <name type="scientific">Candidatus Methylumidiphilus alinenensis</name>
    <dbReference type="NCBI Taxonomy" id="2202197"/>
    <lineage>
        <taxon>Bacteria</taxon>
        <taxon>Pseudomonadati</taxon>
        <taxon>Pseudomonadota</taxon>
        <taxon>Gammaproteobacteria</taxon>
        <taxon>Methylococcales</taxon>
        <taxon>Candidatus Methylumidiphilus</taxon>
    </lineage>
</organism>
<dbReference type="InterPro" id="IPR018488">
    <property type="entry name" value="cNMP-bd_CS"/>
</dbReference>
<dbReference type="GO" id="GO:0005952">
    <property type="term" value="C:cAMP-dependent protein kinase complex"/>
    <property type="evidence" value="ECO:0007669"/>
    <property type="project" value="InterPro"/>
</dbReference>
<accession>A0A2W4RVB8</accession>
<dbReference type="CDD" id="cd00038">
    <property type="entry name" value="CAP_ED"/>
    <property type="match status" value="2"/>
</dbReference>
<evidence type="ECO:0000313" key="3">
    <source>
        <dbReference type="EMBL" id="PZN83438.1"/>
    </source>
</evidence>
<dbReference type="SMART" id="SM00100">
    <property type="entry name" value="cNMP"/>
    <property type="match status" value="2"/>
</dbReference>